<dbReference type="InterPro" id="IPR011109">
    <property type="entry name" value="DNA_bind_recombinase_dom"/>
</dbReference>
<dbReference type="EMBL" id="VLLA01000051">
    <property type="protein sequence ID" value="TWI56458.1"/>
    <property type="molecule type" value="Genomic_DNA"/>
</dbReference>
<protein>
    <submittedName>
        <fullName evidence="2">Recombinase</fullName>
    </submittedName>
</protein>
<proteinExistence type="predicted"/>
<comment type="caution">
    <text evidence="2">The sequence shown here is derived from an EMBL/GenBank/DDBJ whole genome shotgun (WGS) entry which is preliminary data.</text>
</comment>
<gene>
    <name evidence="2" type="ORF">IQ16_08367</name>
</gene>
<dbReference type="AlphaFoldDB" id="A0A562QI62"/>
<keyword evidence="3" id="KW-1185">Reference proteome</keyword>
<evidence type="ECO:0000313" key="3">
    <source>
        <dbReference type="Proteomes" id="UP000316291"/>
    </source>
</evidence>
<evidence type="ECO:0000313" key="2">
    <source>
        <dbReference type="EMBL" id="TWI56458.1"/>
    </source>
</evidence>
<organism evidence="2 3">
    <name type="scientific">Bradyrhizobium huanghuaihaiense</name>
    <dbReference type="NCBI Taxonomy" id="990078"/>
    <lineage>
        <taxon>Bacteria</taxon>
        <taxon>Pseudomonadati</taxon>
        <taxon>Pseudomonadota</taxon>
        <taxon>Alphaproteobacteria</taxon>
        <taxon>Hyphomicrobiales</taxon>
        <taxon>Nitrobacteraceae</taxon>
        <taxon>Bradyrhizobium</taxon>
    </lineage>
</organism>
<dbReference type="GO" id="GO:0003677">
    <property type="term" value="F:DNA binding"/>
    <property type="evidence" value="ECO:0007669"/>
    <property type="project" value="InterPro"/>
</dbReference>
<feature type="domain" description="Recombinase" evidence="1">
    <location>
        <begin position="89"/>
        <end position="122"/>
    </location>
</feature>
<dbReference type="Proteomes" id="UP000316291">
    <property type="component" value="Unassembled WGS sequence"/>
</dbReference>
<dbReference type="Pfam" id="PF07508">
    <property type="entry name" value="Recombinase"/>
    <property type="match status" value="1"/>
</dbReference>
<reference evidence="2 3" key="1">
    <citation type="journal article" date="2015" name="Stand. Genomic Sci.">
        <title>Genomic Encyclopedia of Bacterial and Archaeal Type Strains, Phase III: the genomes of soil and plant-associated and newly described type strains.</title>
        <authorList>
            <person name="Whitman W.B."/>
            <person name="Woyke T."/>
            <person name="Klenk H.P."/>
            <person name="Zhou Y."/>
            <person name="Lilburn T.G."/>
            <person name="Beck B.J."/>
            <person name="De Vos P."/>
            <person name="Vandamme P."/>
            <person name="Eisen J.A."/>
            <person name="Garrity G."/>
            <person name="Hugenholtz P."/>
            <person name="Kyrpides N.C."/>
        </authorList>
    </citation>
    <scope>NUCLEOTIDE SEQUENCE [LARGE SCALE GENOMIC DNA]</scope>
    <source>
        <strain evidence="2 3">CGMCC 1.10948</strain>
    </source>
</reference>
<dbReference type="OrthoDB" id="9791494at2"/>
<accession>A0A562QI62</accession>
<dbReference type="RefSeq" id="WP_145832213.1">
    <property type="nucleotide sequence ID" value="NZ_VLLA01000051.1"/>
</dbReference>
<sequence>MQQHISRYRALEMFAESIADLEIAHGENLPVLLGKIKWQAKQALNRKDPLRNEKLNVAREKARETTIRKAKKFREQMMPHIAEAQTAGCLTTRAIADWLNEQGFTTARGFDWSSGSVHRILECDG</sequence>
<dbReference type="GO" id="GO:0000150">
    <property type="term" value="F:DNA strand exchange activity"/>
    <property type="evidence" value="ECO:0007669"/>
    <property type="project" value="InterPro"/>
</dbReference>
<name>A0A562QI62_9BRAD</name>
<evidence type="ECO:0000259" key="1">
    <source>
        <dbReference type="Pfam" id="PF07508"/>
    </source>
</evidence>